<feature type="compositionally biased region" description="Low complexity" evidence="1">
    <location>
        <begin position="211"/>
        <end position="224"/>
    </location>
</feature>
<dbReference type="EMBL" id="NFJD01000002">
    <property type="protein sequence ID" value="OUO56917.1"/>
    <property type="molecule type" value="Genomic_DNA"/>
</dbReference>
<evidence type="ECO:0000313" key="4">
    <source>
        <dbReference type="Proteomes" id="UP000196368"/>
    </source>
</evidence>
<feature type="chain" id="PRO_5012101947" evidence="2">
    <location>
        <begin position="31"/>
        <end position="283"/>
    </location>
</feature>
<dbReference type="AlphaFoldDB" id="A0A1Y4DCS8"/>
<feature type="signal peptide" evidence="2">
    <location>
        <begin position="1"/>
        <end position="30"/>
    </location>
</feature>
<sequence>MYYDKITELIMKKTFASFFVFFTAALPAFAASTCETRVDSHPDATTKQRVAYCLTPEPEPPLPAGPELVYYGVADTAPEPETQEPAKDREPVYFDKDGVAVNQHFVDTKKFPAFENEMLSEQERAALERLAKQDAAQAAMLRKPQGKTPAAAPQASVAKKPLEAPSVLSEENEAGLLARHQKPRRFMKTPAQETQPVSSYDENLYGVNAAQPAAYPGAQPQTPAVPTGTPQGELQQAYALENDPLSQPSGNAGGAAPNGFLDNNLVAGEQSFGYNATDPAMQP</sequence>
<feature type="region of interest" description="Disordered" evidence="1">
    <location>
        <begin position="211"/>
        <end position="264"/>
    </location>
</feature>
<evidence type="ECO:0000313" key="3">
    <source>
        <dbReference type="EMBL" id="OUO56917.1"/>
    </source>
</evidence>
<proteinExistence type="predicted"/>
<reference evidence="4" key="1">
    <citation type="submission" date="2017-04" db="EMBL/GenBank/DDBJ databases">
        <title>Function of individual gut microbiota members based on whole genome sequencing of pure cultures obtained from chicken caecum.</title>
        <authorList>
            <person name="Medvecky M."/>
            <person name="Cejkova D."/>
            <person name="Polansky O."/>
            <person name="Karasova D."/>
            <person name="Kubasova T."/>
            <person name="Cizek A."/>
            <person name="Rychlik I."/>
        </authorList>
    </citation>
    <scope>NUCLEOTIDE SEQUENCE [LARGE SCALE GENOMIC DNA]</scope>
    <source>
        <strain evidence="4">An273</strain>
    </source>
</reference>
<protein>
    <submittedName>
        <fullName evidence="3">Uncharacterized protein</fullName>
    </submittedName>
</protein>
<comment type="caution">
    <text evidence="3">The sequence shown here is derived from an EMBL/GenBank/DDBJ whole genome shotgun (WGS) entry which is preliminary data.</text>
</comment>
<accession>A0A1Y4DCS8</accession>
<dbReference type="Proteomes" id="UP000196368">
    <property type="component" value="Unassembled WGS sequence"/>
</dbReference>
<gene>
    <name evidence="3" type="ORF">B5F75_03475</name>
</gene>
<evidence type="ECO:0000256" key="2">
    <source>
        <dbReference type="SAM" id="SignalP"/>
    </source>
</evidence>
<keyword evidence="4" id="KW-1185">Reference proteome</keyword>
<name>A0A1Y4DCS8_9BACT</name>
<feature type="region of interest" description="Disordered" evidence="1">
    <location>
        <begin position="136"/>
        <end position="199"/>
    </location>
</feature>
<organism evidence="3 4">
    <name type="scientific">Candidatus Avelusimicrobium gallicola</name>
    <dbReference type="NCBI Taxonomy" id="2562704"/>
    <lineage>
        <taxon>Bacteria</taxon>
        <taxon>Pseudomonadati</taxon>
        <taxon>Elusimicrobiota</taxon>
        <taxon>Elusimicrobia</taxon>
        <taxon>Elusimicrobiales</taxon>
        <taxon>Elusimicrobiaceae</taxon>
        <taxon>Candidatus Avelusimicrobium</taxon>
    </lineage>
</organism>
<keyword evidence="2" id="KW-0732">Signal</keyword>
<evidence type="ECO:0000256" key="1">
    <source>
        <dbReference type="SAM" id="MobiDB-lite"/>
    </source>
</evidence>